<name>A0A2T9Z178_9FUNG</name>
<evidence type="ECO:0000313" key="4">
    <source>
        <dbReference type="Proteomes" id="UP000245699"/>
    </source>
</evidence>
<keyword evidence="2" id="KW-0732">Signal</keyword>
<proteinExistence type="predicted"/>
<comment type="caution">
    <text evidence="3">The sequence shown here is derived from an EMBL/GenBank/DDBJ whole genome shotgun (WGS) entry which is preliminary data.</text>
</comment>
<dbReference type="EMBL" id="MBFT01000084">
    <property type="protein sequence ID" value="PVU98316.1"/>
    <property type="molecule type" value="Genomic_DNA"/>
</dbReference>
<feature type="chain" id="PRO_5015575834" evidence="2">
    <location>
        <begin position="16"/>
        <end position="133"/>
    </location>
</feature>
<reference evidence="3 4" key="1">
    <citation type="journal article" date="2018" name="MBio">
        <title>Comparative Genomics Reveals the Core Gene Toolbox for the Fungus-Insect Symbiosis.</title>
        <authorList>
            <person name="Wang Y."/>
            <person name="Stata M."/>
            <person name="Wang W."/>
            <person name="Stajich J.E."/>
            <person name="White M.M."/>
            <person name="Moncalvo J.M."/>
        </authorList>
    </citation>
    <scope>NUCLEOTIDE SEQUENCE [LARGE SCALE GENOMIC DNA]</scope>
    <source>
        <strain evidence="3 4">AUS-77-4</strain>
    </source>
</reference>
<evidence type="ECO:0000313" key="3">
    <source>
        <dbReference type="EMBL" id="PVU98316.1"/>
    </source>
</evidence>
<dbReference type="AlphaFoldDB" id="A0A2T9Z178"/>
<organism evidence="3 4">
    <name type="scientific">Furculomyces boomerangus</name>
    <dbReference type="NCBI Taxonomy" id="61424"/>
    <lineage>
        <taxon>Eukaryota</taxon>
        <taxon>Fungi</taxon>
        <taxon>Fungi incertae sedis</taxon>
        <taxon>Zoopagomycota</taxon>
        <taxon>Kickxellomycotina</taxon>
        <taxon>Harpellomycetes</taxon>
        <taxon>Harpellales</taxon>
        <taxon>Harpellaceae</taxon>
        <taxon>Furculomyces</taxon>
    </lineage>
</organism>
<sequence>MKVLIYCCFLSLISAASQPLNNSIQSNVVENTDNFVVNKAPERKNRIADNYDTSNIELLANSNKNLKNPVKKNIFVKRNVNTSTDTTQISPLVPTPVQTVESIEPIITQKIDSASGMLNQPDNPPNDILTHGN</sequence>
<accession>A0A2T9Z178</accession>
<feature type="region of interest" description="Disordered" evidence="1">
    <location>
        <begin position="114"/>
        <end position="133"/>
    </location>
</feature>
<dbReference type="Proteomes" id="UP000245699">
    <property type="component" value="Unassembled WGS sequence"/>
</dbReference>
<evidence type="ECO:0000256" key="1">
    <source>
        <dbReference type="SAM" id="MobiDB-lite"/>
    </source>
</evidence>
<evidence type="ECO:0000256" key="2">
    <source>
        <dbReference type="SAM" id="SignalP"/>
    </source>
</evidence>
<gene>
    <name evidence="3" type="ORF">BB559_001685</name>
</gene>
<feature type="signal peptide" evidence="2">
    <location>
        <begin position="1"/>
        <end position="15"/>
    </location>
</feature>
<keyword evidence="4" id="KW-1185">Reference proteome</keyword>
<protein>
    <submittedName>
        <fullName evidence="3">Uncharacterized protein</fullName>
    </submittedName>
</protein>